<feature type="domain" description="SPOR" evidence="2">
    <location>
        <begin position="385"/>
        <end position="440"/>
    </location>
</feature>
<evidence type="ECO:0000259" key="4">
    <source>
        <dbReference type="Pfam" id="PF18175"/>
    </source>
</evidence>
<dbReference type="Pfam" id="PF18175">
    <property type="entry name" value="HU-CCDC81_bac_2"/>
    <property type="match status" value="1"/>
</dbReference>
<keyword evidence="1" id="KW-0812">Transmembrane</keyword>
<sequence>MDILSYLTELIKTRKEVGISGLGTFYKKKSPGRYDVETHSFLPPSYTLAFAEENRESQSLIAYISKKRNVSTEAATYYIDQFTDETIKLLSEKQYADFGEIGILSGTPGNLIFNPKDQLNFGFDFYGLPPLKEDATAIINENIAEPEIADEPAIEQPLSFEQEPIITEEQLNLEDNNADLSDGSDEIEVIVHHHEEKPARDDQPVYDEISEVKIAQKPASSISIETPEGLDDDSNVVEEPIAPKVTNTPFFNTPSPLEPQIAEPIEIEEENQGLPFYLKIIIAFAIIVAIGLAAYFIKPELFNGALNKSDNGLHDNSELIKNNDKIKTDSIAQADSIRIANERAIQTADSIKKDSLAVSPAPTPAVSGATVSGPEGPVTWEVIGASVINQKEADKFIAQMKAIGITAKVIPTLPGKRRLKISIATFKDEESAREGRKLLVTKLKDPGIYIHQNKHTHKPQ</sequence>
<dbReference type="InterPro" id="IPR041268">
    <property type="entry name" value="HU-CCDC81_bac_2"/>
</dbReference>
<keyword evidence="1" id="KW-1133">Transmembrane helix</keyword>
<proteinExistence type="predicted"/>
<dbReference type="EMBL" id="JBBEUB010000019">
    <property type="protein sequence ID" value="MEJ2905941.1"/>
    <property type="molecule type" value="Genomic_DNA"/>
</dbReference>
<reference evidence="5 6" key="1">
    <citation type="submission" date="2024-03" db="EMBL/GenBank/DDBJ databases">
        <title>Sequence of Lycoming College Course Isolates.</title>
        <authorList>
            <person name="Plotts O."/>
            <person name="Newman J."/>
        </authorList>
    </citation>
    <scope>NUCLEOTIDE SEQUENCE [LARGE SCALE GENOMIC DNA]</scope>
    <source>
        <strain evidence="5 6">CJB-3</strain>
    </source>
</reference>
<dbReference type="InterPro" id="IPR007730">
    <property type="entry name" value="SPOR-like_dom"/>
</dbReference>
<dbReference type="RefSeq" id="WP_288883756.1">
    <property type="nucleotide sequence ID" value="NZ_CBFGNQ010000038.1"/>
</dbReference>
<gene>
    <name evidence="5" type="ORF">WAE58_26075</name>
</gene>
<dbReference type="Pfam" id="PF05036">
    <property type="entry name" value="SPOR"/>
    <property type="match status" value="1"/>
</dbReference>
<dbReference type="InterPro" id="IPR040495">
    <property type="entry name" value="HU-CCDC81_bac_1"/>
</dbReference>
<evidence type="ECO:0000256" key="1">
    <source>
        <dbReference type="SAM" id="Phobius"/>
    </source>
</evidence>
<dbReference type="Proteomes" id="UP001378956">
    <property type="component" value="Unassembled WGS sequence"/>
</dbReference>
<organism evidence="5 6">
    <name type="scientific">Pedobacter panaciterrae</name>
    <dbReference type="NCBI Taxonomy" id="363849"/>
    <lineage>
        <taxon>Bacteria</taxon>
        <taxon>Pseudomonadati</taxon>
        <taxon>Bacteroidota</taxon>
        <taxon>Sphingobacteriia</taxon>
        <taxon>Sphingobacteriales</taxon>
        <taxon>Sphingobacteriaceae</taxon>
        <taxon>Pedobacter</taxon>
    </lineage>
</organism>
<keyword evidence="1" id="KW-0472">Membrane</keyword>
<evidence type="ECO:0000259" key="3">
    <source>
        <dbReference type="Pfam" id="PF18174"/>
    </source>
</evidence>
<protein>
    <submittedName>
        <fullName evidence="5">SPOR domain-containing protein</fullName>
    </submittedName>
</protein>
<evidence type="ECO:0000313" key="5">
    <source>
        <dbReference type="EMBL" id="MEJ2905941.1"/>
    </source>
</evidence>
<accession>A0ABU8NWB5</accession>
<feature type="domain" description="CCDC81-like prokaryotic HU" evidence="3">
    <location>
        <begin position="3"/>
        <end position="51"/>
    </location>
</feature>
<dbReference type="Pfam" id="PF18174">
    <property type="entry name" value="HU-CCDC81_bac_1"/>
    <property type="match status" value="1"/>
</dbReference>
<keyword evidence="6" id="KW-1185">Reference proteome</keyword>
<evidence type="ECO:0000259" key="2">
    <source>
        <dbReference type="Pfam" id="PF05036"/>
    </source>
</evidence>
<feature type="transmembrane region" description="Helical" evidence="1">
    <location>
        <begin position="276"/>
        <end position="297"/>
    </location>
</feature>
<comment type="caution">
    <text evidence="5">The sequence shown here is derived from an EMBL/GenBank/DDBJ whole genome shotgun (WGS) entry which is preliminary data.</text>
</comment>
<evidence type="ECO:0000313" key="6">
    <source>
        <dbReference type="Proteomes" id="UP001378956"/>
    </source>
</evidence>
<name>A0ABU8NWB5_9SPHI</name>
<feature type="domain" description="CCDC81-like prokaryotic HU" evidence="4">
    <location>
        <begin position="60"/>
        <end position="126"/>
    </location>
</feature>